<feature type="compositionally biased region" description="Basic and acidic residues" evidence="1">
    <location>
        <begin position="215"/>
        <end position="224"/>
    </location>
</feature>
<feature type="transmembrane region" description="Helical" evidence="2">
    <location>
        <begin position="148"/>
        <end position="167"/>
    </location>
</feature>
<feature type="region of interest" description="Disordered" evidence="1">
    <location>
        <begin position="198"/>
        <end position="224"/>
    </location>
</feature>
<reference evidence="3" key="1">
    <citation type="submission" date="2022-06" db="EMBL/GenBank/DDBJ databases">
        <title>Complete genome sequences of two strains of the flax pathogen Septoria linicola.</title>
        <authorList>
            <person name="Lapalu N."/>
            <person name="Simon A."/>
            <person name="Demenou B."/>
            <person name="Paumier D."/>
            <person name="Guillot M.-P."/>
            <person name="Gout L."/>
            <person name="Valade R."/>
        </authorList>
    </citation>
    <scope>NUCLEOTIDE SEQUENCE</scope>
    <source>
        <strain evidence="3">SE15195</strain>
    </source>
</reference>
<evidence type="ECO:0000313" key="4">
    <source>
        <dbReference type="Proteomes" id="UP001056384"/>
    </source>
</evidence>
<dbReference type="EMBL" id="CP099421">
    <property type="protein sequence ID" value="USW52659.1"/>
    <property type="molecule type" value="Genomic_DNA"/>
</dbReference>
<evidence type="ECO:0000256" key="1">
    <source>
        <dbReference type="SAM" id="MobiDB-lite"/>
    </source>
</evidence>
<gene>
    <name evidence="3" type="ORF">Slin15195_G059780</name>
</gene>
<evidence type="ECO:0000313" key="3">
    <source>
        <dbReference type="EMBL" id="USW52659.1"/>
    </source>
</evidence>
<accession>A0A9Q9AQJ4</accession>
<feature type="transmembrane region" description="Helical" evidence="2">
    <location>
        <begin position="80"/>
        <end position="100"/>
    </location>
</feature>
<feature type="transmembrane region" description="Helical" evidence="2">
    <location>
        <begin position="15"/>
        <end position="38"/>
    </location>
</feature>
<evidence type="ECO:0000256" key="2">
    <source>
        <dbReference type="SAM" id="Phobius"/>
    </source>
</evidence>
<dbReference type="AlphaFoldDB" id="A0A9Q9AQJ4"/>
<keyword evidence="2" id="KW-0812">Transmembrane</keyword>
<protein>
    <submittedName>
        <fullName evidence="3">Uncharacterized protein</fullName>
    </submittedName>
</protein>
<feature type="transmembrane region" description="Helical" evidence="2">
    <location>
        <begin position="50"/>
        <end position="68"/>
    </location>
</feature>
<dbReference type="OrthoDB" id="3875620at2759"/>
<organism evidence="3 4">
    <name type="scientific">Septoria linicola</name>
    <dbReference type="NCBI Taxonomy" id="215465"/>
    <lineage>
        <taxon>Eukaryota</taxon>
        <taxon>Fungi</taxon>
        <taxon>Dikarya</taxon>
        <taxon>Ascomycota</taxon>
        <taxon>Pezizomycotina</taxon>
        <taxon>Dothideomycetes</taxon>
        <taxon>Dothideomycetidae</taxon>
        <taxon>Mycosphaerellales</taxon>
        <taxon>Mycosphaerellaceae</taxon>
        <taxon>Septoria</taxon>
    </lineage>
</organism>
<keyword evidence="2" id="KW-0472">Membrane</keyword>
<name>A0A9Q9AQJ4_9PEZI</name>
<dbReference type="PROSITE" id="PS51257">
    <property type="entry name" value="PROKAR_LIPOPROTEIN"/>
    <property type="match status" value="1"/>
</dbReference>
<sequence>MAGRHRSTESTNQSFPVSIAITTLVYNLLVASACAYLPDDPLYVGLSVQLYAWAGSALSVLGLAGILFKKPAWTTAFAHFLLLDTFVSAIVRLLILQFFFEAFYDHNVCTPLYDPTWNPRNFRHDIVTSVGYQKEYLWQSTHPRRCTAALGAVQVVLVGLLICLTVAQGSLAVTMRRFGKELEKVDNERRFGTVTMARTRSATDKPRRSPAPSRVADEKVEMNA</sequence>
<proteinExistence type="predicted"/>
<keyword evidence="2" id="KW-1133">Transmembrane helix</keyword>
<dbReference type="Proteomes" id="UP001056384">
    <property type="component" value="Chromosome 4"/>
</dbReference>
<keyword evidence="4" id="KW-1185">Reference proteome</keyword>